<name>A0A4C1SQ50_EUMVA</name>
<keyword evidence="2" id="KW-1185">Reference proteome</keyword>
<protein>
    <submittedName>
        <fullName evidence="1">Uncharacterized protein</fullName>
    </submittedName>
</protein>
<reference evidence="1 2" key="1">
    <citation type="journal article" date="2019" name="Commun. Biol.">
        <title>The bagworm genome reveals a unique fibroin gene that provides high tensile strength.</title>
        <authorList>
            <person name="Kono N."/>
            <person name="Nakamura H."/>
            <person name="Ohtoshi R."/>
            <person name="Tomita M."/>
            <person name="Numata K."/>
            <person name="Arakawa K."/>
        </authorList>
    </citation>
    <scope>NUCLEOTIDE SEQUENCE [LARGE SCALE GENOMIC DNA]</scope>
</reference>
<proteinExistence type="predicted"/>
<comment type="caution">
    <text evidence="1">The sequence shown here is derived from an EMBL/GenBank/DDBJ whole genome shotgun (WGS) entry which is preliminary data.</text>
</comment>
<organism evidence="1 2">
    <name type="scientific">Eumeta variegata</name>
    <name type="common">Bagworm moth</name>
    <name type="synonym">Eumeta japonica</name>
    <dbReference type="NCBI Taxonomy" id="151549"/>
    <lineage>
        <taxon>Eukaryota</taxon>
        <taxon>Metazoa</taxon>
        <taxon>Ecdysozoa</taxon>
        <taxon>Arthropoda</taxon>
        <taxon>Hexapoda</taxon>
        <taxon>Insecta</taxon>
        <taxon>Pterygota</taxon>
        <taxon>Neoptera</taxon>
        <taxon>Endopterygota</taxon>
        <taxon>Lepidoptera</taxon>
        <taxon>Glossata</taxon>
        <taxon>Ditrysia</taxon>
        <taxon>Tineoidea</taxon>
        <taxon>Psychidae</taxon>
        <taxon>Oiketicinae</taxon>
        <taxon>Eumeta</taxon>
    </lineage>
</organism>
<evidence type="ECO:0000313" key="2">
    <source>
        <dbReference type="Proteomes" id="UP000299102"/>
    </source>
</evidence>
<evidence type="ECO:0000313" key="1">
    <source>
        <dbReference type="EMBL" id="GBP04115.1"/>
    </source>
</evidence>
<sequence>MSHKKNSVFKAKTALFENAAGLINSENKNRLQSSFLESRTQLMDSYEALLATYDESKPEHEVVLTKVDADFLQIFELADSIELALDDLECGKESEGTAGLGSSSASSADAGSLISRLSRLSLTHFSGRGQDWLAFINMFDSLDNERTDLIAGEKFAYLLSCLSAEREGQGCGWISSSLSGWLSSHWRDRDFRLESGYVLFHIATAKLPVELKVQFEQRYGSDRRVLSTFNHIVEFSEEGYRLLDNILLEVGESNGNLGRQGKWRALLDSTAGRRILRAGMPVTPVRGATPFRAEYAVVGGRDQGYPDFGTFEYWDY</sequence>
<gene>
    <name evidence="1" type="ORF">EVAR_68151_1</name>
</gene>
<dbReference type="Proteomes" id="UP000299102">
    <property type="component" value="Unassembled WGS sequence"/>
</dbReference>
<dbReference type="EMBL" id="BGZK01003734">
    <property type="protein sequence ID" value="GBP04115.1"/>
    <property type="molecule type" value="Genomic_DNA"/>
</dbReference>
<accession>A0A4C1SQ50</accession>
<dbReference type="AlphaFoldDB" id="A0A4C1SQ50"/>
<dbReference type="OrthoDB" id="7489123at2759"/>